<dbReference type="Gene3D" id="1.20.140.40">
    <property type="entry name" value="Invertase/pectin methylesterase inhibitor family protein"/>
    <property type="match status" value="1"/>
</dbReference>
<evidence type="ECO:0000313" key="3">
    <source>
        <dbReference type="EMBL" id="GER30045.1"/>
    </source>
</evidence>
<feature type="signal peptide" evidence="1">
    <location>
        <begin position="1"/>
        <end position="20"/>
    </location>
</feature>
<feature type="domain" description="Pectinesterase inhibitor" evidence="2">
    <location>
        <begin position="18"/>
        <end position="157"/>
    </location>
</feature>
<dbReference type="PANTHER" id="PTHR31890:SF9">
    <property type="entry name" value="PLANT INVERTASE_PECTIN METHYLESTERASE INHIBITOR SUPERFAMILY PROTEIN"/>
    <property type="match status" value="1"/>
</dbReference>
<gene>
    <name evidence="3" type="ORF">STAS_05959</name>
</gene>
<dbReference type="OrthoDB" id="905146at2759"/>
<dbReference type="InterPro" id="IPR035513">
    <property type="entry name" value="Invertase/methylesterase_inhib"/>
</dbReference>
<feature type="chain" id="PRO_5022792645" evidence="1">
    <location>
        <begin position="21"/>
        <end position="162"/>
    </location>
</feature>
<dbReference type="PANTHER" id="PTHR31890">
    <property type="entry name" value="PLANT INVERTASE/PECTIN METHYLESTERASE INHIBITOR SUPERFAMILY PROTEIN"/>
    <property type="match status" value="1"/>
</dbReference>
<dbReference type="InterPro" id="IPR006501">
    <property type="entry name" value="Pectinesterase_inhib_dom"/>
</dbReference>
<organism evidence="3 4">
    <name type="scientific">Striga asiatica</name>
    <name type="common">Asiatic witchweed</name>
    <name type="synonym">Buchnera asiatica</name>
    <dbReference type="NCBI Taxonomy" id="4170"/>
    <lineage>
        <taxon>Eukaryota</taxon>
        <taxon>Viridiplantae</taxon>
        <taxon>Streptophyta</taxon>
        <taxon>Embryophyta</taxon>
        <taxon>Tracheophyta</taxon>
        <taxon>Spermatophyta</taxon>
        <taxon>Magnoliopsida</taxon>
        <taxon>eudicotyledons</taxon>
        <taxon>Gunneridae</taxon>
        <taxon>Pentapetalae</taxon>
        <taxon>asterids</taxon>
        <taxon>lamiids</taxon>
        <taxon>Lamiales</taxon>
        <taxon>Orobanchaceae</taxon>
        <taxon>Buchnereae</taxon>
        <taxon>Striga</taxon>
    </lineage>
</organism>
<keyword evidence="4" id="KW-1185">Reference proteome</keyword>
<sequence>MASFFILTTFSLSLLCACHADIITDLCPSTRNPDFCIKTLEADPAARAARDLRAFGQAVVTKCKDLTERVIAAAKPARGPAADECVEASKAAIENLNDCSRYLKATGRASSSDLQTAGFEAQENVATCDHQFGSREPAKLKLASREAQDLIDIIPHIASLLE</sequence>
<evidence type="ECO:0000259" key="2">
    <source>
        <dbReference type="SMART" id="SM00856"/>
    </source>
</evidence>
<proteinExistence type="predicted"/>
<dbReference type="Proteomes" id="UP000325081">
    <property type="component" value="Unassembled WGS sequence"/>
</dbReference>
<accession>A0A5A7PAY5</accession>
<name>A0A5A7PAY5_STRAF</name>
<dbReference type="SMART" id="SM00856">
    <property type="entry name" value="PMEI"/>
    <property type="match status" value="1"/>
</dbReference>
<dbReference type="AlphaFoldDB" id="A0A5A7PAY5"/>
<comment type="caution">
    <text evidence="3">The sequence shown here is derived from an EMBL/GenBank/DDBJ whole genome shotgun (WGS) entry which is preliminary data.</text>
</comment>
<dbReference type="EMBL" id="BKCP01004294">
    <property type="protein sequence ID" value="GER30045.1"/>
    <property type="molecule type" value="Genomic_DNA"/>
</dbReference>
<keyword evidence="1" id="KW-0732">Signal</keyword>
<evidence type="ECO:0000313" key="4">
    <source>
        <dbReference type="Proteomes" id="UP000325081"/>
    </source>
</evidence>
<protein>
    <submittedName>
        <fullName evidence="3">Plant invertase/pectin methylesterase inhibitor</fullName>
    </submittedName>
</protein>
<dbReference type="SUPFAM" id="SSF101148">
    <property type="entry name" value="Plant invertase/pectin methylesterase inhibitor"/>
    <property type="match status" value="1"/>
</dbReference>
<evidence type="ECO:0000256" key="1">
    <source>
        <dbReference type="SAM" id="SignalP"/>
    </source>
</evidence>
<dbReference type="Pfam" id="PF04043">
    <property type="entry name" value="PMEI"/>
    <property type="match status" value="1"/>
</dbReference>
<dbReference type="NCBIfam" id="TIGR01614">
    <property type="entry name" value="PME_inhib"/>
    <property type="match status" value="1"/>
</dbReference>
<dbReference type="GO" id="GO:0004857">
    <property type="term" value="F:enzyme inhibitor activity"/>
    <property type="evidence" value="ECO:0007669"/>
    <property type="project" value="InterPro"/>
</dbReference>
<reference evidence="4" key="1">
    <citation type="journal article" date="2019" name="Curr. Biol.">
        <title>Genome Sequence of Striga asiatica Provides Insight into the Evolution of Plant Parasitism.</title>
        <authorList>
            <person name="Yoshida S."/>
            <person name="Kim S."/>
            <person name="Wafula E.K."/>
            <person name="Tanskanen J."/>
            <person name="Kim Y.M."/>
            <person name="Honaas L."/>
            <person name="Yang Z."/>
            <person name="Spallek T."/>
            <person name="Conn C.E."/>
            <person name="Ichihashi Y."/>
            <person name="Cheong K."/>
            <person name="Cui S."/>
            <person name="Der J.P."/>
            <person name="Gundlach H."/>
            <person name="Jiao Y."/>
            <person name="Hori C."/>
            <person name="Ishida J.K."/>
            <person name="Kasahara H."/>
            <person name="Kiba T."/>
            <person name="Kim M.S."/>
            <person name="Koo N."/>
            <person name="Laohavisit A."/>
            <person name="Lee Y.H."/>
            <person name="Lumba S."/>
            <person name="McCourt P."/>
            <person name="Mortimer J.C."/>
            <person name="Mutuku J.M."/>
            <person name="Nomura T."/>
            <person name="Sasaki-Sekimoto Y."/>
            <person name="Seto Y."/>
            <person name="Wang Y."/>
            <person name="Wakatake T."/>
            <person name="Sakakibara H."/>
            <person name="Demura T."/>
            <person name="Yamaguchi S."/>
            <person name="Yoneyama K."/>
            <person name="Manabe R.I."/>
            <person name="Nelson D.C."/>
            <person name="Schulman A.H."/>
            <person name="Timko M.P."/>
            <person name="dePamphilis C.W."/>
            <person name="Choi D."/>
            <person name="Shirasu K."/>
        </authorList>
    </citation>
    <scope>NUCLEOTIDE SEQUENCE [LARGE SCALE GENOMIC DNA]</scope>
    <source>
        <strain evidence="4">cv. UVA1</strain>
    </source>
</reference>